<dbReference type="PANTHER" id="PTHR43708">
    <property type="entry name" value="CONSERVED EXPRESSED OXIDOREDUCTASE (EUROFUNG)"/>
    <property type="match status" value="1"/>
</dbReference>
<dbReference type="InterPro" id="IPR055080">
    <property type="entry name" value="Gal80p-like_C"/>
</dbReference>
<comment type="caution">
    <text evidence="3">The sequence shown here is derived from an EMBL/GenBank/DDBJ whole genome shotgun (WGS) entry which is preliminary data.</text>
</comment>
<evidence type="ECO:0000259" key="2">
    <source>
        <dbReference type="Pfam" id="PF22685"/>
    </source>
</evidence>
<evidence type="ECO:0000259" key="1">
    <source>
        <dbReference type="Pfam" id="PF01408"/>
    </source>
</evidence>
<organism evidence="3 4">
    <name type="scientific">Cladobotryum mycophilum</name>
    <dbReference type="NCBI Taxonomy" id="491253"/>
    <lineage>
        <taxon>Eukaryota</taxon>
        <taxon>Fungi</taxon>
        <taxon>Dikarya</taxon>
        <taxon>Ascomycota</taxon>
        <taxon>Pezizomycotina</taxon>
        <taxon>Sordariomycetes</taxon>
        <taxon>Hypocreomycetidae</taxon>
        <taxon>Hypocreales</taxon>
        <taxon>Hypocreaceae</taxon>
        <taxon>Cladobotryum</taxon>
    </lineage>
</organism>
<dbReference type="InterPro" id="IPR036291">
    <property type="entry name" value="NAD(P)-bd_dom_sf"/>
</dbReference>
<dbReference type="Pfam" id="PF01408">
    <property type="entry name" value="GFO_IDH_MocA"/>
    <property type="match status" value="1"/>
</dbReference>
<dbReference type="PANTHER" id="PTHR43708:SF1">
    <property type="entry name" value="GALACTOSE_LACTOSE METABOLISM REGULATORY PROTEIN GAL80"/>
    <property type="match status" value="1"/>
</dbReference>
<dbReference type="EMBL" id="JAVFKD010000015">
    <property type="protein sequence ID" value="KAK5989306.1"/>
    <property type="molecule type" value="Genomic_DNA"/>
</dbReference>
<dbReference type="SUPFAM" id="SSF55347">
    <property type="entry name" value="Glyceraldehyde-3-phosphate dehydrogenase-like, C-terminal domain"/>
    <property type="match status" value="1"/>
</dbReference>
<dbReference type="Gene3D" id="3.30.360.10">
    <property type="entry name" value="Dihydrodipicolinate Reductase, domain 2"/>
    <property type="match status" value="1"/>
</dbReference>
<dbReference type="Gene3D" id="3.40.50.720">
    <property type="entry name" value="NAD(P)-binding Rossmann-like Domain"/>
    <property type="match status" value="1"/>
</dbReference>
<dbReference type="InterPro" id="IPR051317">
    <property type="entry name" value="Gfo/Idh/MocA_oxidoreduct"/>
</dbReference>
<protein>
    <submittedName>
        <fullName evidence="3">Galactose/lactose metabolism regulatory GAL80-like protein</fullName>
    </submittedName>
</protein>
<evidence type="ECO:0000313" key="3">
    <source>
        <dbReference type="EMBL" id="KAK5989306.1"/>
    </source>
</evidence>
<feature type="domain" description="Gal80p-like C-terminal" evidence="2">
    <location>
        <begin position="143"/>
        <end position="291"/>
    </location>
</feature>
<proteinExistence type="predicted"/>
<evidence type="ECO:0000313" key="4">
    <source>
        <dbReference type="Proteomes" id="UP001338125"/>
    </source>
</evidence>
<reference evidence="3 4" key="1">
    <citation type="submission" date="2024-01" db="EMBL/GenBank/DDBJ databases">
        <title>Complete genome of Cladobotryum mycophilum ATHUM6906.</title>
        <authorList>
            <person name="Christinaki A.C."/>
            <person name="Myridakis A.I."/>
            <person name="Kouvelis V.N."/>
        </authorList>
    </citation>
    <scope>NUCLEOTIDE SEQUENCE [LARGE SCALE GENOMIC DNA]</scope>
    <source>
        <strain evidence="3 4">ATHUM6906</strain>
    </source>
</reference>
<feature type="domain" description="Gfo/Idh/MocA-like oxidoreductase N-terminal" evidence="1">
    <location>
        <begin position="25"/>
        <end position="136"/>
    </location>
</feature>
<dbReference type="Pfam" id="PF22685">
    <property type="entry name" value="Gal80p_C-like"/>
    <property type="match status" value="1"/>
</dbReference>
<keyword evidence="4" id="KW-1185">Reference proteome</keyword>
<name>A0ABR0SAW7_9HYPO</name>
<accession>A0ABR0SAW7</accession>
<dbReference type="Proteomes" id="UP001338125">
    <property type="component" value="Unassembled WGS sequence"/>
</dbReference>
<gene>
    <name evidence="3" type="ORF">PT974_10819</name>
</gene>
<sequence length="375" mass="40658">MAPIRVGLIGLSAGTANPIGAHSWGITAHLATYLASPHYELVAVCNSSVESARRSIEFHKLPATVKAYGSAEDLANDPDIDLISVSIMVGGHFLATKPALFAKKQVFVEWPLGANTSQAEEMHRLAKEAGLQTAVGTQFRVDPIIIKAKQLIDSGAIGRVTSTQADLCSYMLPLDTWFSDVEFYLDLASGGNDLSIWFGHFLDGFIYTLGDFATLKSTFAIQHPVVKTIDTKTGEVVNPERRRTAPDHLAVNGTLESGAVASLTMRKTPKPVNGLGLRWVISGTEGELELTIDGNMLQMGSDPRHLRLAVGKTGEVQEVDWQADEPEHVTSVKAPGLNTARLFEAYALKKEGLPDFEEALKLHKLLDRIVKDAGY</sequence>
<dbReference type="InterPro" id="IPR000683">
    <property type="entry name" value="Gfo/Idh/MocA-like_OxRdtase_N"/>
</dbReference>
<dbReference type="SUPFAM" id="SSF51735">
    <property type="entry name" value="NAD(P)-binding Rossmann-fold domains"/>
    <property type="match status" value="1"/>
</dbReference>